<protein>
    <submittedName>
        <fullName evidence="2">Uncharacterized protein</fullName>
    </submittedName>
</protein>
<reference evidence="2 3" key="1">
    <citation type="submission" date="2016-08" db="EMBL/GenBank/DDBJ databases">
        <title>Draft genome sequence of Candidatus Piscirickettsia litoralis, from seawater.</title>
        <authorList>
            <person name="Wan X."/>
            <person name="Lee A.J."/>
            <person name="Hou S."/>
            <person name="Donachie S.P."/>
        </authorList>
    </citation>
    <scope>NUCLEOTIDE SEQUENCE [LARGE SCALE GENOMIC DNA]</scope>
    <source>
        <strain evidence="2 3">Y2</strain>
    </source>
</reference>
<evidence type="ECO:0000256" key="1">
    <source>
        <dbReference type="SAM" id="SignalP"/>
    </source>
</evidence>
<feature type="chain" id="PRO_5046954913" evidence="1">
    <location>
        <begin position="23"/>
        <end position="122"/>
    </location>
</feature>
<evidence type="ECO:0000313" key="2">
    <source>
        <dbReference type="EMBL" id="ODN43120.1"/>
    </source>
</evidence>
<dbReference type="RefSeq" id="WP_069312919.1">
    <property type="nucleotide sequence ID" value="NZ_MDTU01000001.1"/>
</dbReference>
<organism evidence="2 3">
    <name type="scientific">Piscirickettsia litoralis</name>
    <dbReference type="NCBI Taxonomy" id="1891921"/>
    <lineage>
        <taxon>Bacteria</taxon>
        <taxon>Pseudomonadati</taxon>
        <taxon>Pseudomonadota</taxon>
        <taxon>Gammaproteobacteria</taxon>
        <taxon>Thiotrichales</taxon>
        <taxon>Piscirickettsiaceae</taxon>
        <taxon>Piscirickettsia</taxon>
    </lineage>
</organism>
<gene>
    <name evidence="2" type="ORF">BGC07_09615</name>
</gene>
<keyword evidence="3" id="KW-1185">Reference proteome</keyword>
<name>A0ABX3A6Q3_9GAMM</name>
<dbReference type="Proteomes" id="UP000094329">
    <property type="component" value="Unassembled WGS sequence"/>
</dbReference>
<proteinExistence type="predicted"/>
<evidence type="ECO:0000313" key="3">
    <source>
        <dbReference type="Proteomes" id="UP000094329"/>
    </source>
</evidence>
<keyword evidence="1" id="KW-0732">Signal</keyword>
<feature type="signal peptide" evidence="1">
    <location>
        <begin position="1"/>
        <end position="22"/>
    </location>
</feature>
<dbReference type="EMBL" id="MDTU01000001">
    <property type="protein sequence ID" value="ODN43120.1"/>
    <property type="molecule type" value="Genomic_DNA"/>
</dbReference>
<comment type="caution">
    <text evidence="2">The sequence shown here is derived from an EMBL/GenBank/DDBJ whole genome shotgun (WGS) entry which is preliminary data.</text>
</comment>
<sequence>MKFNFMTNLFCFLFIIKGSVLANVKQVPFDKIDRDIFCGDSDCGKRIAGSDLDNDYFDKFVFLGRVVLSNKKLAIVKDRIAHKLYEIYLGQNFYGYRVDEIYKNKLVLRNDNNILIIGKVKK</sequence>
<accession>A0ABX3A6Q3</accession>